<feature type="region of interest" description="Disordered" evidence="2">
    <location>
        <begin position="143"/>
        <end position="174"/>
    </location>
</feature>
<feature type="coiled-coil region" evidence="1">
    <location>
        <begin position="225"/>
        <end position="252"/>
    </location>
</feature>
<reference evidence="3" key="1">
    <citation type="submission" date="2019-10" db="EMBL/GenBank/DDBJ databases">
        <authorList>
            <person name="Soares A.E.R."/>
            <person name="Aleixo A."/>
            <person name="Schneider P."/>
            <person name="Miyaki C.Y."/>
            <person name="Schneider M.P."/>
            <person name="Mello C."/>
            <person name="Vasconcelos A.T.R."/>
        </authorList>
    </citation>
    <scope>NUCLEOTIDE SEQUENCE</scope>
    <source>
        <tissue evidence="3">Muscle</tissue>
    </source>
</reference>
<name>A0ABQ9D689_9PASS</name>
<feature type="compositionally biased region" description="Polar residues" evidence="2">
    <location>
        <begin position="143"/>
        <end position="167"/>
    </location>
</feature>
<keyword evidence="4" id="KW-1185">Reference proteome</keyword>
<feature type="region of interest" description="Disordered" evidence="2">
    <location>
        <begin position="1"/>
        <end position="20"/>
    </location>
</feature>
<comment type="caution">
    <text evidence="3">The sequence shown here is derived from an EMBL/GenBank/DDBJ whole genome shotgun (WGS) entry which is preliminary data.</text>
</comment>
<dbReference type="PANTHER" id="PTHR18881:SF2">
    <property type="entry name" value="POLYAMINE-MODULATED FACTOR 1-BINDING PROTEIN 1"/>
    <property type="match status" value="1"/>
</dbReference>
<evidence type="ECO:0000313" key="4">
    <source>
        <dbReference type="Proteomes" id="UP001145742"/>
    </source>
</evidence>
<sequence>MSNSIQQLQQETEAWQPQGQRQALVLEPPHGETRVCQDTKQQELEPAEVLAMTEALKRDLDFCRDINRKQLAELQQQECAVEQEHQDLVLLMQQFQALKDKISDASLQLKDQAVQTEFISNAAQSHSDTSHDIPVESRQQLEQLGTQEQSQGLQHSPAQLQEQSGATQAQKQQSLQQLGRAKETIQGLHQEVEELQQQVRKTAVCETQRQQLHPKLRRMQSFQEQSKQEERLQELSRQAQHWQQLHVNSERALALREDELVVCKVELAFLKEELSKVLHDNNLTAPPLHNSAEPPLPNTHLWDKKQCKIKQGLD</sequence>
<proteinExistence type="predicted"/>
<keyword evidence="1" id="KW-0175">Coiled coil</keyword>
<evidence type="ECO:0000256" key="1">
    <source>
        <dbReference type="SAM" id="Coils"/>
    </source>
</evidence>
<gene>
    <name evidence="3" type="primary">PMFBP1</name>
    <name evidence="3" type="ORF">WISP_75616</name>
</gene>
<protein>
    <submittedName>
        <fullName evidence="3">Polyamine modulated factor 1 binding protein 1</fullName>
    </submittedName>
</protein>
<dbReference type="PANTHER" id="PTHR18881">
    <property type="entry name" value="POLYAMINE-MODULATED FACTOR 1-BINDING PROTEIN 1-RELATED"/>
    <property type="match status" value="1"/>
</dbReference>
<evidence type="ECO:0000313" key="3">
    <source>
        <dbReference type="EMBL" id="KAJ7415888.1"/>
    </source>
</evidence>
<dbReference type="Proteomes" id="UP001145742">
    <property type="component" value="Unassembled WGS sequence"/>
</dbReference>
<accession>A0ABQ9D689</accession>
<organism evidence="3 4">
    <name type="scientific">Willisornis vidua</name>
    <name type="common">Xingu scale-backed antbird</name>
    <dbReference type="NCBI Taxonomy" id="1566151"/>
    <lineage>
        <taxon>Eukaryota</taxon>
        <taxon>Metazoa</taxon>
        <taxon>Chordata</taxon>
        <taxon>Craniata</taxon>
        <taxon>Vertebrata</taxon>
        <taxon>Euteleostomi</taxon>
        <taxon>Archelosauria</taxon>
        <taxon>Archosauria</taxon>
        <taxon>Dinosauria</taxon>
        <taxon>Saurischia</taxon>
        <taxon>Theropoda</taxon>
        <taxon>Coelurosauria</taxon>
        <taxon>Aves</taxon>
        <taxon>Neognathae</taxon>
        <taxon>Neoaves</taxon>
        <taxon>Telluraves</taxon>
        <taxon>Australaves</taxon>
        <taxon>Passeriformes</taxon>
        <taxon>Thamnophilidae</taxon>
        <taxon>Willisornis</taxon>
    </lineage>
</organism>
<dbReference type="EMBL" id="WHWB01033897">
    <property type="protein sequence ID" value="KAJ7415888.1"/>
    <property type="molecule type" value="Genomic_DNA"/>
</dbReference>
<dbReference type="InterPro" id="IPR037391">
    <property type="entry name" value="PMF1-bd"/>
</dbReference>
<evidence type="ECO:0000256" key="2">
    <source>
        <dbReference type="SAM" id="MobiDB-lite"/>
    </source>
</evidence>